<dbReference type="Proteomes" id="UP001215280">
    <property type="component" value="Unassembled WGS sequence"/>
</dbReference>
<dbReference type="EMBL" id="JARJLG010000019">
    <property type="protein sequence ID" value="KAJ7772701.1"/>
    <property type="molecule type" value="Genomic_DNA"/>
</dbReference>
<evidence type="ECO:0000313" key="2">
    <source>
        <dbReference type="Proteomes" id="UP001215280"/>
    </source>
</evidence>
<reference evidence="1" key="1">
    <citation type="submission" date="2023-03" db="EMBL/GenBank/DDBJ databases">
        <title>Massive genome expansion in bonnet fungi (Mycena s.s.) driven by repeated elements and novel gene families across ecological guilds.</title>
        <authorList>
            <consortium name="Lawrence Berkeley National Laboratory"/>
            <person name="Harder C.B."/>
            <person name="Miyauchi S."/>
            <person name="Viragh M."/>
            <person name="Kuo A."/>
            <person name="Thoen E."/>
            <person name="Andreopoulos B."/>
            <person name="Lu D."/>
            <person name="Skrede I."/>
            <person name="Drula E."/>
            <person name="Henrissat B."/>
            <person name="Morin E."/>
            <person name="Kohler A."/>
            <person name="Barry K."/>
            <person name="LaButti K."/>
            <person name="Morin E."/>
            <person name="Salamov A."/>
            <person name="Lipzen A."/>
            <person name="Mereny Z."/>
            <person name="Hegedus B."/>
            <person name="Baldrian P."/>
            <person name="Stursova M."/>
            <person name="Weitz H."/>
            <person name="Taylor A."/>
            <person name="Grigoriev I.V."/>
            <person name="Nagy L.G."/>
            <person name="Martin F."/>
            <person name="Kauserud H."/>
        </authorList>
    </citation>
    <scope>NUCLEOTIDE SEQUENCE</scope>
    <source>
        <strain evidence="1">CBHHK188m</strain>
    </source>
</reference>
<evidence type="ECO:0000313" key="1">
    <source>
        <dbReference type="EMBL" id="KAJ7772701.1"/>
    </source>
</evidence>
<name>A0AAD7JZR0_9AGAR</name>
<dbReference type="AlphaFoldDB" id="A0AAD7JZR0"/>
<keyword evidence="2" id="KW-1185">Reference proteome</keyword>
<sequence>MSLPRGLRNGLVLIQSGPSLRPFAEINLRGRAHPGAFAFLASSHRAKHRRAWTLRHHKTHPFRGLNAQRGLDEEEPHWLDVLHREAVAALPWLHEFEAEWPLTVAWRRLDPTYPATLIRLNPSIFLPPGPTLIARISHPQKGERWVLYDVGLPYLVTSDYLLQVILANKANTSVDVPEDEDDEVPPLICFEECLQCPHVAKTFESGSKKKRKLI</sequence>
<comment type="caution">
    <text evidence="1">The sequence shown here is derived from an EMBL/GenBank/DDBJ whole genome shotgun (WGS) entry which is preliminary data.</text>
</comment>
<proteinExistence type="predicted"/>
<gene>
    <name evidence="1" type="ORF">DFH07DRAFT_767994</name>
</gene>
<organism evidence="1 2">
    <name type="scientific">Mycena maculata</name>
    <dbReference type="NCBI Taxonomy" id="230809"/>
    <lineage>
        <taxon>Eukaryota</taxon>
        <taxon>Fungi</taxon>
        <taxon>Dikarya</taxon>
        <taxon>Basidiomycota</taxon>
        <taxon>Agaricomycotina</taxon>
        <taxon>Agaricomycetes</taxon>
        <taxon>Agaricomycetidae</taxon>
        <taxon>Agaricales</taxon>
        <taxon>Marasmiineae</taxon>
        <taxon>Mycenaceae</taxon>
        <taxon>Mycena</taxon>
    </lineage>
</organism>
<accession>A0AAD7JZR0</accession>
<protein>
    <submittedName>
        <fullName evidence="1">Uncharacterized protein</fullName>
    </submittedName>
</protein>